<keyword evidence="2" id="KW-0812">Transmembrane</keyword>
<gene>
    <name evidence="3" type="ORF">F2Q69_00023495</name>
</gene>
<evidence type="ECO:0000313" key="3">
    <source>
        <dbReference type="EMBL" id="KAF3535377.1"/>
    </source>
</evidence>
<dbReference type="Proteomes" id="UP000712600">
    <property type="component" value="Unassembled WGS sequence"/>
</dbReference>
<protein>
    <submittedName>
        <fullName evidence="3">Uncharacterized protein</fullName>
    </submittedName>
</protein>
<keyword evidence="2" id="KW-0472">Membrane</keyword>
<reference evidence="3" key="1">
    <citation type="submission" date="2019-12" db="EMBL/GenBank/DDBJ databases">
        <title>Genome sequencing and annotation of Brassica cretica.</title>
        <authorList>
            <person name="Studholme D.J."/>
            <person name="Sarris P."/>
        </authorList>
    </citation>
    <scope>NUCLEOTIDE SEQUENCE</scope>
    <source>
        <strain evidence="3">PFS-109/04</strain>
        <tissue evidence="3">Leaf</tissue>
    </source>
</reference>
<dbReference type="AlphaFoldDB" id="A0A8S9PZR8"/>
<feature type="transmembrane region" description="Helical" evidence="2">
    <location>
        <begin position="207"/>
        <end position="229"/>
    </location>
</feature>
<comment type="caution">
    <text evidence="3">The sequence shown here is derived from an EMBL/GenBank/DDBJ whole genome shotgun (WGS) entry which is preliminary data.</text>
</comment>
<name>A0A8S9PZR8_BRACR</name>
<evidence type="ECO:0000256" key="2">
    <source>
        <dbReference type="SAM" id="Phobius"/>
    </source>
</evidence>
<sequence length="369" mass="41172">MRSRDQTVSATHGDMDQNMRDIIMPSSISIKVPPTNSNLSLMLPTNASSRSAPAPNTTGELPSPYQKKWEARLMQGSISVYRLNSFRHILEESNVYELNGFDVAKCNPAYKFDETPVSIRRRAYCFVGVADTSENPQGMLQGHSFMSECFDGVAADLDKILLNYVVEPMVVIATNINSKFVGGKTPQCSARCSMVLRSSFAFVQRRLLLNATSCTFILTTTVELAVIILKMALMRDHPELLLSMVGLKKVESVTLSELNTHGFTASPEEPEFLCTAVVDCIDTAHIWCYFSFQKCYRKLQRGFSAVSCYACRQCSCQENPTCFDNPPHLNNEGCTTNMNVTGQARHGYALFSQTVTLERSWLKKRVATL</sequence>
<organism evidence="3 4">
    <name type="scientific">Brassica cretica</name>
    <name type="common">Mustard</name>
    <dbReference type="NCBI Taxonomy" id="69181"/>
    <lineage>
        <taxon>Eukaryota</taxon>
        <taxon>Viridiplantae</taxon>
        <taxon>Streptophyta</taxon>
        <taxon>Embryophyta</taxon>
        <taxon>Tracheophyta</taxon>
        <taxon>Spermatophyta</taxon>
        <taxon>Magnoliopsida</taxon>
        <taxon>eudicotyledons</taxon>
        <taxon>Gunneridae</taxon>
        <taxon>Pentapetalae</taxon>
        <taxon>rosids</taxon>
        <taxon>malvids</taxon>
        <taxon>Brassicales</taxon>
        <taxon>Brassicaceae</taxon>
        <taxon>Brassiceae</taxon>
        <taxon>Brassica</taxon>
    </lineage>
</organism>
<evidence type="ECO:0000256" key="1">
    <source>
        <dbReference type="SAM" id="MobiDB-lite"/>
    </source>
</evidence>
<accession>A0A8S9PZR8</accession>
<feature type="compositionally biased region" description="Polar residues" evidence="1">
    <location>
        <begin position="44"/>
        <end position="60"/>
    </location>
</feature>
<evidence type="ECO:0000313" key="4">
    <source>
        <dbReference type="Proteomes" id="UP000712600"/>
    </source>
</evidence>
<feature type="region of interest" description="Disordered" evidence="1">
    <location>
        <begin position="44"/>
        <end position="63"/>
    </location>
</feature>
<proteinExistence type="predicted"/>
<dbReference type="EMBL" id="QGKX02001290">
    <property type="protein sequence ID" value="KAF3535377.1"/>
    <property type="molecule type" value="Genomic_DNA"/>
</dbReference>
<keyword evidence="2" id="KW-1133">Transmembrane helix</keyword>